<dbReference type="PANTHER" id="PTHR43547">
    <property type="entry name" value="TWO-COMPONENT HISTIDINE KINASE"/>
    <property type="match status" value="1"/>
</dbReference>
<dbReference type="EMBL" id="AJWY01007017">
    <property type="protein sequence ID" value="EKC65230.1"/>
    <property type="molecule type" value="Genomic_DNA"/>
</dbReference>
<keyword evidence="3" id="KW-0067">ATP-binding</keyword>
<keyword evidence="1" id="KW-0597">Phosphoprotein</keyword>
<proteinExistence type="predicted"/>
<dbReference type="GO" id="GO:0005524">
    <property type="term" value="F:ATP binding"/>
    <property type="evidence" value="ECO:0007669"/>
    <property type="project" value="UniProtKB-KW"/>
</dbReference>
<keyword evidence="3" id="KW-0547">Nucleotide-binding</keyword>
<reference evidence="3" key="1">
    <citation type="journal article" date="2013" name="Environ. Microbiol.">
        <title>Microbiota from the distal guts of lean and obese adolescents exhibit partial functional redundancy besides clear differences in community structure.</title>
        <authorList>
            <person name="Ferrer M."/>
            <person name="Ruiz A."/>
            <person name="Lanza F."/>
            <person name="Haange S.B."/>
            <person name="Oberbach A."/>
            <person name="Till H."/>
            <person name="Bargiela R."/>
            <person name="Campoy C."/>
            <person name="Segura M.T."/>
            <person name="Richter M."/>
            <person name="von Bergen M."/>
            <person name="Seifert J."/>
            <person name="Suarez A."/>
        </authorList>
    </citation>
    <scope>NUCLEOTIDE SEQUENCE</scope>
</reference>
<dbReference type="Gene3D" id="3.30.565.10">
    <property type="entry name" value="Histidine kinase-like ATPase, C-terminal domain"/>
    <property type="match status" value="1"/>
</dbReference>
<evidence type="ECO:0000256" key="1">
    <source>
        <dbReference type="ARBA" id="ARBA00022553"/>
    </source>
</evidence>
<name>K1TFP1_9ZZZZ</name>
<evidence type="ECO:0000259" key="2">
    <source>
        <dbReference type="Pfam" id="PF02518"/>
    </source>
</evidence>
<dbReference type="AlphaFoldDB" id="K1TFP1"/>
<evidence type="ECO:0000313" key="3">
    <source>
        <dbReference type="EMBL" id="EKC65230.1"/>
    </source>
</evidence>
<comment type="caution">
    <text evidence="3">The sequence shown here is derived from an EMBL/GenBank/DDBJ whole genome shotgun (WGS) entry which is preliminary data.</text>
</comment>
<organism evidence="3">
    <name type="scientific">human gut metagenome</name>
    <dbReference type="NCBI Taxonomy" id="408170"/>
    <lineage>
        <taxon>unclassified sequences</taxon>
        <taxon>metagenomes</taxon>
        <taxon>organismal metagenomes</taxon>
    </lineage>
</organism>
<dbReference type="GO" id="GO:0000155">
    <property type="term" value="F:phosphorelay sensor kinase activity"/>
    <property type="evidence" value="ECO:0007669"/>
    <property type="project" value="TreeGrafter"/>
</dbReference>
<dbReference type="InterPro" id="IPR036890">
    <property type="entry name" value="HATPase_C_sf"/>
</dbReference>
<dbReference type="Pfam" id="PF02518">
    <property type="entry name" value="HATPase_c"/>
    <property type="match status" value="1"/>
</dbReference>
<dbReference type="InterPro" id="IPR003594">
    <property type="entry name" value="HATPase_dom"/>
</dbReference>
<protein>
    <submittedName>
        <fullName evidence="3">Protein containing ATP-binding region, ATPase-like domain protein</fullName>
    </submittedName>
</protein>
<accession>K1TFP1</accession>
<gene>
    <name evidence="3" type="ORF">LEA_10438</name>
</gene>
<sequence>MVLSDERRIEDGKIDIQGLGPTGTMVYADPDFIHQVVYNIVDNAIKFTPPDGVIKFDIQQENDMVRVTIENTGDGIAPDALPFCV</sequence>
<dbReference type="PANTHER" id="PTHR43547:SF2">
    <property type="entry name" value="HYBRID SIGNAL TRANSDUCTION HISTIDINE KINASE C"/>
    <property type="match status" value="1"/>
</dbReference>
<dbReference type="SUPFAM" id="SSF55874">
    <property type="entry name" value="ATPase domain of HSP90 chaperone/DNA topoisomerase II/histidine kinase"/>
    <property type="match status" value="1"/>
</dbReference>
<feature type="domain" description="Histidine kinase/HSP90-like ATPase" evidence="2">
    <location>
        <begin position="29"/>
        <end position="82"/>
    </location>
</feature>